<evidence type="ECO:0000313" key="2">
    <source>
        <dbReference type="EMBL" id="CRG87068.1"/>
    </source>
</evidence>
<sequence>MVSPRPLRRSTRNRTATRSYHDLSQSPPAIQRRKAAKTRKKAPSRDSEEQQSNRSPAKHVPAENTAGPSHPETAMRIPRGQTTTGLRNVAHDVRDSEHPTQQVTTEDTAAPSNPDIIRNVSRGRKRKARSDYGYHDNHAGPKNDTRDDSDRRQRKQRIVEAPPVTYHSIEIPPRTEGEIPRPVSRQESESVYQDENQENIPPDSELSTAILSAREPEHRWRFSRSNSTIYRHYANEHVQKAPIEEYEDARYGCFDEYHNETTSQLHQTKQLFIKNEEKIEAMMRCFNGYEDKFGQMEEDIGSLVASLNLSKTYYKQHNHKIIVLAEKFADLEREVATLRPARASSTQSTDARILNRLDEIRRAEPGCPYFETLDDKFFHHFGIKWIQLWRITEMPDEIYGAYHLRARTQVRIGENTAAPNSTDKDIIEQADCITSAWLVKKREEYPGEDLRKKFAWLFRTVCEREVMGNPNESPQQDLQPAPRRAPPRLAPSAME</sequence>
<feature type="compositionally biased region" description="Polar residues" evidence="1">
    <location>
        <begin position="99"/>
        <end position="111"/>
    </location>
</feature>
<dbReference type="OrthoDB" id="10584936at2759"/>
<reference evidence="2 3" key="1">
    <citation type="submission" date="2015-04" db="EMBL/GenBank/DDBJ databases">
        <authorList>
            <person name="Syromyatnikov M.Y."/>
            <person name="Popov V.N."/>
        </authorList>
    </citation>
    <scope>NUCLEOTIDE SEQUENCE [LARGE SCALE GENOMIC DNA]</scope>
    <source>
        <strain evidence="2">WF-38-12</strain>
    </source>
</reference>
<feature type="compositionally biased region" description="Basic residues" evidence="1">
    <location>
        <begin position="31"/>
        <end position="42"/>
    </location>
</feature>
<feature type="compositionally biased region" description="Basic residues" evidence="1">
    <location>
        <begin position="1"/>
        <end position="12"/>
    </location>
</feature>
<dbReference type="EMBL" id="CVMT01000003">
    <property type="protein sequence ID" value="CRG87068.1"/>
    <property type="molecule type" value="Genomic_DNA"/>
</dbReference>
<feature type="compositionally biased region" description="Basic and acidic residues" evidence="1">
    <location>
        <begin position="89"/>
        <end position="98"/>
    </location>
</feature>
<name>A0A0U1LUI2_TALIS</name>
<proteinExistence type="predicted"/>
<gene>
    <name evidence="2" type="ORF">PISL3812_04083</name>
</gene>
<protein>
    <submittedName>
        <fullName evidence="2">Uncharacterized protein</fullName>
    </submittedName>
</protein>
<organism evidence="2 3">
    <name type="scientific">Talaromyces islandicus</name>
    <name type="common">Penicillium islandicum</name>
    <dbReference type="NCBI Taxonomy" id="28573"/>
    <lineage>
        <taxon>Eukaryota</taxon>
        <taxon>Fungi</taxon>
        <taxon>Dikarya</taxon>
        <taxon>Ascomycota</taxon>
        <taxon>Pezizomycotina</taxon>
        <taxon>Eurotiomycetes</taxon>
        <taxon>Eurotiomycetidae</taxon>
        <taxon>Eurotiales</taxon>
        <taxon>Trichocomaceae</taxon>
        <taxon>Talaromyces</taxon>
        <taxon>Talaromyces sect. Islandici</taxon>
    </lineage>
</organism>
<evidence type="ECO:0000256" key="1">
    <source>
        <dbReference type="SAM" id="MobiDB-lite"/>
    </source>
</evidence>
<feature type="compositionally biased region" description="Basic and acidic residues" evidence="1">
    <location>
        <begin position="173"/>
        <end position="188"/>
    </location>
</feature>
<feature type="region of interest" description="Disordered" evidence="1">
    <location>
        <begin position="467"/>
        <end position="495"/>
    </location>
</feature>
<dbReference type="AlphaFoldDB" id="A0A0U1LUI2"/>
<feature type="compositionally biased region" description="Basic and acidic residues" evidence="1">
    <location>
        <begin position="129"/>
        <end position="151"/>
    </location>
</feature>
<feature type="region of interest" description="Disordered" evidence="1">
    <location>
        <begin position="1"/>
        <end position="203"/>
    </location>
</feature>
<accession>A0A0U1LUI2</accession>
<evidence type="ECO:0000313" key="3">
    <source>
        <dbReference type="Proteomes" id="UP000054383"/>
    </source>
</evidence>
<dbReference type="Proteomes" id="UP000054383">
    <property type="component" value="Unassembled WGS sequence"/>
</dbReference>
<keyword evidence="3" id="KW-1185">Reference proteome</keyword>